<gene>
    <name evidence="3" type="ORF">MNBD_PLANCTO03-501</name>
</gene>
<feature type="non-terminal residue" evidence="3">
    <location>
        <position position="1"/>
    </location>
</feature>
<protein>
    <recommendedName>
        <fullName evidence="2">LTD domain-containing protein</fullName>
    </recommendedName>
</protein>
<evidence type="ECO:0000313" key="3">
    <source>
        <dbReference type="EMBL" id="VAX40390.1"/>
    </source>
</evidence>
<reference evidence="3" key="1">
    <citation type="submission" date="2018-06" db="EMBL/GenBank/DDBJ databases">
        <authorList>
            <person name="Zhirakovskaya E."/>
        </authorList>
    </citation>
    <scope>NUCLEOTIDE SEQUENCE</scope>
</reference>
<dbReference type="SUPFAM" id="SSF74853">
    <property type="entry name" value="Lamin A/C globular tail domain"/>
    <property type="match status" value="1"/>
</dbReference>
<dbReference type="EMBL" id="UOGK01000385">
    <property type="protein sequence ID" value="VAX40390.1"/>
    <property type="molecule type" value="Genomic_DNA"/>
</dbReference>
<feature type="region of interest" description="Disordered" evidence="1">
    <location>
        <begin position="246"/>
        <end position="272"/>
    </location>
</feature>
<evidence type="ECO:0000259" key="2">
    <source>
        <dbReference type="PROSITE" id="PS51841"/>
    </source>
</evidence>
<dbReference type="Gene3D" id="2.60.40.1260">
    <property type="entry name" value="Lamin Tail domain"/>
    <property type="match status" value="1"/>
</dbReference>
<dbReference type="PROSITE" id="PS51841">
    <property type="entry name" value="LTD"/>
    <property type="match status" value="1"/>
</dbReference>
<feature type="domain" description="LTD" evidence="2">
    <location>
        <begin position="57"/>
        <end position="207"/>
    </location>
</feature>
<name>A0A3B1DXY0_9ZZZZ</name>
<accession>A0A3B1DXY0</accession>
<proteinExistence type="predicted"/>
<evidence type="ECO:0000256" key="1">
    <source>
        <dbReference type="SAM" id="MobiDB-lite"/>
    </source>
</evidence>
<sequence length="272" mass="28899">KYPRLDPEGRTTQDHALQNPGNLVHSCVVVDRAIILTALAAGLWLIPCAVRAQDSAARPQGDLPIITEVLYAVPKGEAGDATQDGSRHATGDEFVEIHNPTDASIRLAGWTITDRNAPDAGQFLFIFPEFRLGPGETLVVFNGLDQTIPGPVGTAEQPPAKPNDKFNNAWVFTAGNTSSGVGFANSGDWVCLRTAQGEVVSCVIWGNPDEKPPVADDRLITLPKTSRASTQRTLAGLDGSFEAHPTVAGLRYSPGTPPPPAAGRQLVVEPDR</sequence>
<dbReference type="Pfam" id="PF00932">
    <property type="entry name" value="LTD"/>
    <property type="match status" value="1"/>
</dbReference>
<organism evidence="3">
    <name type="scientific">hydrothermal vent metagenome</name>
    <dbReference type="NCBI Taxonomy" id="652676"/>
    <lineage>
        <taxon>unclassified sequences</taxon>
        <taxon>metagenomes</taxon>
        <taxon>ecological metagenomes</taxon>
    </lineage>
</organism>
<dbReference type="InterPro" id="IPR036415">
    <property type="entry name" value="Lamin_tail_dom_sf"/>
</dbReference>
<dbReference type="AlphaFoldDB" id="A0A3B1DXY0"/>
<dbReference type="InterPro" id="IPR001322">
    <property type="entry name" value="Lamin_tail_dom"/>
</dbReference>